<protein>
    <submittedName>
        <fullName evidence="2">Uncharacterized protein</fullName>
    </submittedName>
</protein>
<dbReference type="Proteomes" id="UP000807353">
    <property type="component" value="Unassembled WGS sequence"/>
</dbReference>
<evidence type="ECO:0000313" key="2">
    <source>
        <dbReference type="EMBL" id="KAF9465485.1"/>
    </source>
</evidence>
<comment type="caution">
    <text evidence="2">The sequence shown here is derived from an EMBL/GenBank/DDBJ whole genome shotgun (WGS) entry which is preliminary data.</text>
</comment>
<accession>A0A9P5YD46</accession>
<keyword evidence="1" id="KW-1133">Transmembrane helix</keyword>
<proteinExistence type="predicted"/>
<keyword evidence="1" id="KW-0472">Membrane</keyword>
<keyword evidence="3" id="KW-1185">Reference proteome</keyword>
<reference evidence="2" key="1">
    <citation type="submission" date="2020-11" db="EMBL/GenBank/DDBJ databases">
        <authorList>
            <consortium name="DOE Joint Genome Institute"/>
            <person name="Ahrendt S."/>
            <person name="Riley R."/>
            <person name="Andreopoulos W."/>
            <person name="Labutti K."/>
            <person name="Pangilinan J."/>
            <person name="Ruiz-Duenas F.J."/>
            <person name="Barrasa J.M."/>
            <person name="Sanchez-Garcia M."/>
            <person name="Camarero S."/>
            <person name="Miyauchi S."/>
            <person name="Serrano A."/>
            <person name="Linde D."/>
            <person name="Babiker R."/>
            <person name="Drula E."/>
            <person name="Ayuso-Fernandez I."/>
            <person name="Pacheco R."/>
            <person name="Padilla G."/>
            <person name="Ferreira P."/>
            <person name="Barriuso J."/>
            <person name="Kellner H."/>
            <person name="Castanera R."/>
            <person name="Alfaro M."/>
            <person name="Ramirez L."/>
            <person name="Pisabarro A.G."/>
            <person name="Kuo A."/>
            <person name="Tritt A."/>
            <person name="Lipzen A."/>
            <person name="He G."/>
            <person name="Yan M."/>
            <person name="Ng V."/>
            <person name="Cullen D."/>
            <person name="Martin F."/>
            <person name="Rosso M.-N."/>
            <person name="Henrissat B."/>
            <person name="Hibbett D."/>
            <person name="Martinez A.T."/>
            <person name="Grigoriev I.V."/>
        </authorList>
    </citation>
    <scope>NUCLEOTIDE SEQUENCE</scope>
    <source>
        <strain evidence="2">CBS 247.69</strain>
    </source>
</reference>
<evidence type="ECO:0000313" key="3">
    <source>
        <dbReference type="Proteomes" id="UP000807353"/>
    </source>
</evidence>
<feature type="transmembrane region" description="Helical" evidence="1">
    <location>
        <begin position="40"/>
        <end position="59"/>
    </location>
</feature>
<organism evidence="2 3">
    <name type="scientific">Collybia nuda</name>
    <dbReference type="NCBI Taxonomy" id="64659"/>
    <lineage>
        <taxon>Eukaryota</taxon>
        <taxon>Fungi</taxon>
        <taxon>Dikarya</taxon>
        <taxon>Basidiomycota</taxon>
        <taxon>Agaricomycotina</taxon>
        <taxon>Agaricomycetes</taxon>
        <taxon>Agaricomycetidae</taxon>
        <taxon>Agaricales</taxon>
        <taxon>Tricholomatineae</taxon>
        <taxon>Clitocybaceae</taxon>
        <taxon>Collybia</taxon>
    </lineage>
</organism>
<keyword evidence="1" id="KW-0812">Transmembrane</keyword>
<gene>
    <name evidence="2" type="ORF">BDZ94DRAFT_1253922</name>
</gene>
<dbReference type="EMBL" id="MU150247">
    <property type="protein sequence ID" value="KAF9465485.1"/>
    <property type="molecule type" value="Genomic_DNA"/>
</dbReference>
<sequence length="64" mass="7311">MAYFEEYRLSSNLNLITADPFPQYVSDKRGGGLVVMEWGVWDYLVIGSSPLGIFNFYIIRVSNT</sequence>
<evidence type="ECO:0000256" key="1">
    <source>
        <dbReference type="SAM" id="Phobius"/>
    </source>
</evidence>
<name>A0A9P5YD46_9AGAR</name>
<dbReference type="AlphaFoldDB" id="A0A9P5YD46"/>